<dbReference type="Proteomes" id="UP000256540">
    <property type="component" value="Unassembled WGS sequence"/>
</dbReference>
<feature type="non-terminal residue" evidence="1">
    <location>
        <position position="120"/>
    </location>
</feature>
<sequence length="120" mass="13536">MQQGSTISSVFKTSRDLPENYVIRKDIDDKFIDALTQETHVVIYGSSKQGKTSLRKKNLLQNDYIDITCSNNWRLEDIHVAILKKIGYQVSTSQSKTLKGTAKVKIGINIPFIGKCQGSW</sequence>
<accession>A0AA93DL58</accession>
<dbReference type="EMBL" id="QHJS02000182">
    <property type="protein sequence ID" value="RRO07300.1"/>
    <property type="molecule type" value="Genomic_DNA"/>
</dbReference>
<comment type="caution">
    <text evidence="1">The sequence shown here is derived from an EMBL/GenBank/DDBJ whole genome shotgun (WGS) entry which is preliminary data.</text>
</comment>
<proteinExistence type="predicted"/>
<dbReference type="Gene3D" id="3.40.50.300">
    <property type="entry name" value="P-loop containing nucleotide triphosphate hydrolases"/>
    <property type="match status" value="1"/>
</dbReference>
<dbReference type="InterPro" id="IPR027417">
    <property type="entry name" value="P-loop_NTPase"/>
</dbReference>
<gene>
    <name evidence="1" type="ORF">DMB84_020950</name>
</gene>
<reference evidence="1 2" key="1">
    <citation type="submission" date="2018-11" db="EMBL/GenBank/DDBJ databases">
        <title>Draft genome sequences of proposed Pectobacterium aquaticum sp. nov. isolated in France from fresh water.</title>
        <authorList>
            <person name="Pedron J."/>
            <person name="Barny M.A."/>
        </authorList>
    </citation>
    <scope>NUCLEOTIDE SEQUENCE [LARGE SCALE GENOMIC DNA]</scope>
    <source>
        <strain evidence="1 2">A127-S21-F16</strain>
    </source>
</reference>
<dbReference type="AlphaFoldDB" id="A0AA93DL58"/>
<organism evidence="1 2">
    <name type="scientific">Pectobacterium aquaticum</name>
    <dbReference type="NCBI Taxonomy" id="2204145"/>
    <lineage>
        <taxon>Bacteria</taxon>
        <taxon>Pseudomonadati</taxon>
        <taxon>Pseudomonadota</taxon>
        <taxon>Gammaproteobacteria</taxon>
        <taxon>Enterobacterales</taxon>
        <taxon>Pectobacteriaceae</taxon>
        <taxon>Pectobacterium</taxon>
    </lineage>
</organism>
<protein>
    <submittedName>
        <fullName evidence="1">Uncharacterized protein</fullName>
    </submittedName>
</protein>
<name>A0AA93DL58_9GAMM</name>
<evidence type="ECO:0000313" key="2">
    <source>
        <dbReference type="Proteomes" id="UP000256540"/>
    </source>
</evidence>
<evidence type="ECO:0000313" key="1">
    <source>
        <dbReference type="EMBL" id="RRO07300.1"/>
    </source>
</evidence>